<reference evidence="2" key="3">
    <citation type="submission" date="2011-03" db="EMBL/GenBank/DDBJ databases">
        <title>Annotation of Magnaporthe poae ATCC 64411.</title>
        <authorList>
            <person name="Ma L.-J."/>
            <person name="Dead R."/>
            <person name="Young S.K."/>
            <person name="Zeng Q."/>
            <person name="Gargeya S."/>
            <person name="Fitzgerald M."/>
            <person name="Haas B."/>
            <person name="Abouelleil A."/>
            <person name="Alvarado L."/>
            <person name="Arachchi H.M."/>
            <person name="Berlin A."/>
            <person name="Brown A."/>
            <person name="Chapman S.B."/>
            <person name="Chen Z."/>
            <person name="Dunbar C."/>
            <person name="Freedman E."/>
            <person name="Gearin G."/>
            <person name="Gellesch M."/>
            <person name="Goldberg J."/>
            <person name="Griggs A."/>
            <person name="Gujja S."/>
            <person name="Heiman D."/>
            <person name="Howarth C."/>
            <person name="Larson L."/>
            <person name="Lui A."/>
            <person name="MacDonald P.J.P."/>
            <person name="Mehta T."/>
            <person name="Montmayeur A."/>
            <person name="Murphy C."/>
            <person name="Neiman D."/>
            <person name="Pearson M."/>
            <person name="Priest M."/>
            <person name="Roberts A."/>
            <person name="Saif S."/>
            <person name="Shea T."/>
            <person name="Shenoy N."/>
            <person name="Sisk P."/>
            <person name="Stolte C."/>
            <person name="Sykes S."/>
            <person name="Yandava C."/>
            <person name="Wortman J."/>
            <person name="Nusbaum C."/>
            <person name="Birren B."/>
        </authorList>
    </citation>
    <scope>NUCLEOTIDE SEQUENCE</scope>
    <source>
        <strain evidence="2">ATCC 64411</strain>
    </source>
</reference>
<dbReference type="GO" id="GO:0005737">
    <property type="term" value="C:cytoplasm"/>
    <property type="evidence" value="ECO:0007669"/>
    <property type="project" value="TreeGrafter"/>
</dbReference>
<dbReference type="Proteomes" id="UP000011715">
    <property type="component" value="Unassembled WGS sequence"/>
</dbReference>
<reference evidence="3" key="4">
    <citation type="journal article" date="2015" name="G3 (Bethesda)">
        <title>Genome sequences of three phytopathogenic species of the Magnaporthaceae family of fungi.</title>
        <authorList>
            <person name="Okagaki L.H."/>
            <person name="Nunes C.C."/>
            <person name="Sailsbery J."/>
            <person name="Clay B."/>
            <person name="Brown D."/>
            <person name="John T."/>
            <person name="Oh Y."/>
            <person name="Young N."/>
            <person name="Fitzgerald M."/>
            <person name="Haas B.J."/>
            <person name="Zeng Q."/>
            <person name="Young S."/>
            <person name="Adiconis X."/>
            <person name="Fan L."/>
            <person name="Levin J.Z."/>
            <person name="Mitchell T.K."/>
            <person name="Okubara P.A."/>
            <person name="Farman M.L."/>
            <person name="Kohn L.M."/>
            <person name="Birren B."/>
            <person name="Ma L.-J."/>
            <person name="Dean R.A."/>
        </authorList>
    </citation>
    <scope>NUCLEOTIDE SEQUENCE</scope>
    <source>
        <strain evidence="3">ATCC 64411 / 73-15</strain>
    </source>
</reference>
<dbReference type="VEuPathDB" id="FungiDB:MAPG_05846"/>
<dbReference type="SUPFAM" id="SSF51735">
    <property type="entry name" value="NAD(P)-binding Rossmann-fold domains"/>
    <property type="match status" value="1"/>
</dbReference>
<dbReference type="EnsemblFungi" id="MAPG_05846T0">
    <property type="protein sequence ID" value="MAPG_05846T0"/>
    <property type="gene ID" value="MAPG_05846"/>
</dbReference>
<name>A0A0C4E0H3_MAGP6</name>
<reference evidence="2" key="1">
    <citation type="submission" date="2010-05" db="EMBL/GenBank/DDBJ databases">
        <title>The Genome Sequence of Magnaporthe poae strain ATCC 64411.</title>
        <authorList>
            <consortium name="The Broad Institute Genome Sequencing Platform"/>
            <consortium name="Broad Institute Genome Sequencing Center for Infectious Disease"/>
            <person name="Ma L.-J."/>
            <person name="Dead R."/>
            <person name="Young S."/>
            <person name="Zeng Q."/>
            <person name="Koehrsen M."/>
            <person name="Alvarado L."/>
            <person name="Berlin A."/>
            <person name="Chapman S.B."/>
            <person name="Chen Z."/>
            <person name="Freedman E."/>
            <person name="Gellesch M."/>
            <person name="Goldberg J."/>
            <person name="Griggs A."/>
            <person name="Gujja S."/>
            <person name="Heilman E.R."/>
            <person name="Heiman D."/>
            <person name="Hepburn T."/>
            <person name="Howarth C."/>
            <person name="Jen D."/>
            <person name="Larson L."/>
            <person name="Mehta T."/>
            <person name="Neiman D."/>
            <person name="Pearson M."/>
            <person name="Roberts A."/>
            <person name="Saif S."/>
            <person name="Shea T."/>
            <person name="Shenoy N."/>
            <person name="Sisk P."/>
            <person name="Stolte C."/>
            <person name="Sykes S."/>
            <person name="Walk T."/>
            <person name="White J."/>
            <person name="Yandava C."/>
            <person name="Haas B."/>
            <person name="Nusbaum C."/>
            <person name="Birren B."/>
        </authorList>
    </citation>
    <scope>NUCLEOTIDE SEQUENCE</scope>
    <source>
        <strain evidence="2">ATCC 64411</strain>
    </source>
</reference>
<dbReference type="PANTHER" id="PTHR42840">
    <property type="entry name" value="NAD(P)-BINDING ROSSMANN-FOLD SUPERFAMILY PROTEIN-RELATED"/>
    <property type="match status" value="1"/>
</dbReference>
<dbReference type="PANTHER" id="PTHR42840:SF5">
    <property type="entry name" value="NAD(P)-BINDING ROSSMANN-FOLD SUPERFAMILY PROTEIN"/>
    <property type="match status" value="1"/>
</dbReference>
<reference evidence="4" key="2">
    <citation type="submission" date="2010-05" db="EMBL/GenBank/DDBJ databases">
        <title>The genome sequence of Magnaporthe poae strain ATCC 64411.</title>
        <authorList>
            <person name="Ma L.-J."/>
            <person name="Dead R."/>
            <person name="Young S."/>
            <person name="Zeng Q."/>
            <person name="Koehrsen M."/>
            <person name="Alvarado L."/>
            <person name="Berlin A."/>
            <person name="Chapman S.B."/>
            <person name="Chen Z."/>
            <person name="Freedman E."/>
            <person name="Gellesch M."/>
            <person name="Goldberg J."/>
            <person name="Griggs A."/>
            <person name="Gujja S."/>
            <person name="Heilman E.R."/>
            <person name="Heiman D."/>
            <person name="Hepburn T."/>
            <person name="Howarth C."/>
            <person name="Jen D."/>
            <person name="Larson L."/>
            <person name="Mehta T."/>
            <person name="Neiman D."/>
            <person name="Pearson M."/>
            <person name="Roberts A."/>
            <person name="Saif S."/>
            <person name="Shea T."/>
            <person name="Shenoy N."/>
            <person name="Sisk P."/>
            <person name="Stolte C."/>
            <person name="Sykes S."/>
            <person name="Walk T."/>
            <person name="White J."/>
            <person name="Yandava C."/>
            <person name="Haas B."/>
            <person name="Nusbaum C."/>
            <person name="Birren B."/>
        </authorList>
    </citation>
    <scope>NUCLEOTIDE SEQUENCE [LARGE SCALE GENOMIC DNA]</scope>
    <source>
        <strain evidence="4">ATCC 64411 / 73-15</strain>
    </source>
</reference>
<dbReference type="EMBL" id="GL876969">
    <property type="protein sequence ID" value="KLU86838.1"/>
    <property type="molecule type" value="Genomic_DNA"/>
</dbReference>
<dbReference type="STRING" id="644358.A0A0C4E0H3"/>
<dbReference type="AlphaFoldDB" id="A0A0C4E0H3"/>
<accession>A0A0C4E0H3</accession>
<dbReference type="InterPro" id="IPR000683">
    <property type="entry name" value="Gfo/Idh/MocA-like_OxRdtase_N"/>
</dbReference>
<dbReference type="Gene3D" id="3.30.360.10">
    <property type="entry name" value="Dihydrodipicolinate Reductase, domain 2"/>
    <property type="match status" value="1"/>
</dbReference>
<dbReference type="Pfam" id="PF01408">
    <property type="entry name" value="GFO_IDH_MocA"/>
    <property type="match status" value="1"/>
</dbReference>
<feature type="domain" description="Gfo/Idh/MocA-like oxidoreductase N-terminal" evidence="1">
    <location>
        <begin position="5"/>
        <end position="126"/>
    </location>
</feature>
<sequence length="179" mass="18972">MAPIGIALIGGGIFIKQAHLPAVLATPSLEIKAIYSRSLKSARETAALLPDPASPALYSDDEEGGGGGYAAVLARADVAGVIIALPIANQPAYVRLALDAGKHVLSEKPIAPDVEQARDLMRHYAELRGARGSGTTWSVAEQFRCMPNYLRGAAEARALGKVTGFRAIHNFMIGRKWVI</sequence>
<dbReference type="eggNOG" id="KOG2742">
    <property type="taxonomic scope" value="Eukaryota"/>
</dbReference>
<evidence type="ECO:0000313" key="4">
    <source>
        <dbReference type="Proteomes" id="UP000011715"/>
    </source>
</evidence>
<dbReference type="Gene3D" id="3.40.50.720">
    <property type="entry name" value="NAD(P)-binding Rossmann-like Domain"/>
    <property type="match status" value="1"/>
</dbReference>
<evidence type="ECO:0000259" key="1">
    <source>
        <dbReference type="Pfam" id="PF01408"/>
    </source>
</evidence>
<dbReference type="GO" id="GO:0006740">
    <property type="term" value="P:NADPH regeneration"/>
    <property type="evidence" value="ECO:0007669"/>
    <property type="project" value="TreeGrafter"/>
</dbReference>
<evidence type="ECO:0000313" key="2">
    <source>
        <dbReference type="EMBL" id="KLU86838.1"/>
    </source>
</evidence>
<dbReference type="EMBL" id="ADBL01001395">
    <property type="status" value="NOT_ANNOTATED_CDS"/>
    <property type="molecule type" value="Genomic_DNA"/>
</dbReference>
<evidence type="ECO:0000313" key="3">
    <source>
        <dbReference type="EnsemblFungi" id="MAPG_05846T0"/>
    </source>
</evidence>
<dbReference type="InterPro" id="IPR036291">
    <property type="entry name" value="NAD(P)-bd_dom_sf"/>
</dbReference>
<gene>
    <name evidence="2" type="ORF">MAPG_05846</name>
</gene>
<keyword evidence="4" id="KW-1185">Reference proteome</keyword>
<dbReference type="GO" id="GO:0000166">
    <property type="term" value="F:nucleotide binding"/>
    <property type="evidence" value="ECO:0007669"/>
    <property type="project" value="InterPro"/>
</dbReference>
<dbReference type="GO" id="GO:0016491">
    <property type="term" value="F:oxidoreductase activity"/>
    <property type="evidence" value="ECO:0007669"/>
    <property type="project" value="TreeGrafter"/>
</dbReference>
<dbReference type="OrthoDB" id="64915at2759"/>
<organism evidence="3 4">
    <name type="scientific">Magnaporthiopsis poae (strain ATCC 64411 / 73-15)</name>
    <name type="common">Kentucky bluegrass fungus</name>
    <name type="synonym">Magnaporthe poae</name>
    <dbReference type="NCBI Taxonomy" id="644358"/>
    <lineage>
        <taxon>Eukaryota</taxon>
        <taxon>Fungi</taxon>
        <taxon>Dikarya</taxon>
        <taxon>Ascomycota</taxon>
        <taxon>Pezizomycotina</taxon>
        <taxon>Sordariomycetes</taxon>
        <taxon>Sordariomycetidae</taxon>
        <taxon>Magnaporthales</taxon>
        <taxon>Magnaporthaceae</taxon>
        <taxon>Magnaporthiopsis</taxon>
    </lineage>
</organism>
<dbReference type="OMA" id="MIGEIMI"/>
<reference evidence="3" key="5">
    <citation type="submission" date="2015-06" db="UniProtKB">
        <authorList>
            <consortium name="EnsemblFungi"/>
        </authorList>
    </citation>
    <scope>IDENTIFICATION</scope>
    <source>
        <strain evidence="3">ATCC 64411</strain>
    </source>
</reference>
<protein>
    <submittedName>
        <fullName evidence="2">NAD-binding Rossmann fold oxidoreductase</fullName>
    </submittedName>
</protein>
<proteinExistence type="predicted"/>